<dbReference type="InterPro" id="IPR036010">
    <property type="entry name" value="2Fe-2S_ferredoxin-like_sf"/>
</dbReference>
<dbReference type="PANTHER" id="PTHR23426:SF65">
    <property type="entry name" value="FERREDOXIN-2, MITOCHONDRIAL"/>
    <property type="match status" value="1"/>
</dbReference>
<keyword evidence="9" id="KW-1185">Reference proteome</keyword>
<protein>
    <submittedName>
        <fullName evidence="8">Mitochondrial matrix iron-sulfur protein</fullName>
    </submittedName>
</protein>
<dbReference type="InterPro" id="IPR018298">
    <property type="entry name" value="Adrenodoxin_Fe-S_BS"/>
</dbReference>
<reference evidence="8 9" key="1">
    <citation type="submission" date="2023-04" db="EMBL/GenBank/DDBJ databases">
        <title>Genome of Basidiobolus ranarum AG-B5.</title>
        <authorList>
            <person name="Stajich J.E."/>
            <person name="Carter-House D."/>
            <person name="Gryganskyi A."/>
        </authorList>
    </citation>
    <scope>NUCLEOTIDE SEQUENCE [LARGE SCALE GENOMIC DNA]</scope>
    <source>
        <strain evidence="8 9">AG-B5</strain>
    </source>
</reference>
<comment type="caution">
    <text evidence="8">The sequence shown here is derived from an EMBL/GenBank/DDBJ whole genome shotgun (WGS) entry which is preliminary data.</text>
</comment>
<dbReference type="CDD" id="cd00207">
    <property type="entry name" value="fer2"/>
    <property type="match status" value="1"/>
</dbReference>
<dbReference type="Pfam" id="PF00111">
    <property type="entry name" value="Fer2"/>
    <property type="match status" value="1"/>
</dbReference>
<keyword evidence="5" id="KW-0411">Iron-sulfur</keyword>
<comment type="similarity">
    <text evidence="1">Belongs to the adrenodoxin/putidaredoxin family.</text>
</comment>
<name>A0ABR2WJ97_9FUNG</name>
<comment type="cofactor">
    <cofactor evidence="6">
        <name>[2Fe-2S] cluster</name>
        <dbReference type="ChEBI" id="CHEBI:190135"/>
    </cofactor>
</comment>
<evidence type="ECO:0000256" key="2">
    <source>
        <dbReference type="ARBA" id="ARBA00022714"/>
    </source>
</evidence>
<evidence type="ECO:0000313" key="9">
    <source>
        <dbReference type="Proteomes" id="UP001479436"/>
    </source>
</evidence>
<dbReference type="PANTHER" id="PTHR23426">
    <property type="entry name" value="FERREDOXIN/ADRENODOXIN"/>
    <property type="match status" value="1"/>
</dbReference>
<proteinExistence type="inferred from homology"/>
<dbReference type="PRINTS" id="PR00355">
    <property type="entry name" value="ADRENODOXIN"/>
</dbReference>
<keyword evidence="2" id="KW-0001">2Fe-2S</keyword>
<dbReference type="Gene3D" id="3.10.20.30">
    <property type="match status" value="1"/>
</dbReference>
<keyword evidence="4" id="KW-0408">Iron</keyword>
<organism evidence="8 9">
    <name type="scientific">Basidiobolus ranarum</name>
    <dbReference type="NCBI Taxonomy" id="34480"/>
    <lineage>
        <taxon>Eukaryota</taxon>
        <taxon>Fungi</taxon>
        <taxon>Fungi incertae sedis</taxon>
        <taxon>Zoopagomycota</taxon>
        <taxon>Entomophthoromycotina</taxon>
        <taxon>Basidiobolomycetes</taxon>
        <taxon>Basidiobolales</taxon>
        <taxon>Basidiobolaceae</taxon>
        <taxon>Basidiobolus</taxon>
    </lineage>
</organism>
<evidence type="ECO:0000256" key="5">
    <source>
        <dbReference type="ARBA" id="ARBA00023014"/>
    </source>
</evidence>
<evidence type="ECO:0000259" key="7">
    <source>
        <dbReference type="Pfam" id="PF00111"/>
    </source>
</evidence>
<dbReference type="SUPFAM" id="SSF54292">
    <property type="entry name" value="2Fe-2S ferredoxin-like"/>
    <property type="match status" value="1"/>
</dbReference>
<dbReference type="InterPro" id="IPR012675">
    <property type="entry name" value="Beta-grasp_dom_sf"/>
</dbReference>
<dbReference type="EMBL" id="JASJQH010001332">
    <property type="protein sequence ID" value="KAK9761567.1"/>
    <property type="molecule type" value="Genomic_DNA"/>
</dbReference>
<dbReference type="Proteomes" id="UP001479436">
    <property type="component" value="Unassembled WGS sequence"/>
</dbReference>
<accession>A0ABR2WJ97</accession>
<dbReference type="InterPro" id="IPR001055">
    <property type="entry name" value="Adrenodoxin-like"/>
</dbReference>
<evidence type="ECO:0000313" key="8">
    <source>
        <dbReference type="EMBL" id="KAK9761567.1"/>
    </source>
</evidence>
<evidence type="ECO:0000256" key="6">
    <source>
        <dbReference type="ARBA" id="ARBA00034078"/>
    </source>
</evidence>
<evidence type="ECO:0000256" key="1">
    <source>
        <dbReference type="ARBA" id="ARBA00010914"/>
    </source>
</evidence>
<evidence type="ECO:0000256" key="3">
    <source>
        <dbReference type="ARBA" id="ARBA00022723"/>
    </source>
</evidence>
<dbReference type="PROSITE" id="PS00814">
    <property type="entry name" value="ADX"/>
    <property type="match status" value="1"/>
</dbReference>
<sequence>MSLLAFTLRRVAPVASRLSQTRFMSNKSLTVNFITEDDELIAVKAPVGENIMRIAHNNYIDLEGACDCSLACSTCHVILPQKYYDMLEEPSEEENDMLDLAFGLTDTSRLGCQIIMRPELDGIICKIPSATRNIS</sequence>
<dbReference type="InterPro" id="IPR001041">
    <property type="entry name" value="2Fe-2S_ferredoxin-type"/>
</dbReference>
<evidence type="ECO:0000256" key="4">
    <source>
        <dbReference type="ARBA" id="ARBA00023004"/>
    </source>
</evidence>
<gene>
    <name evidence="8" type="primary">YAH1_4</name>
    <name evidence="8" type="ORF">K7432_013441</name>
</gene>
<keyword evidence="3" id="KW-0479">Metal-binding</keyword>
<feature type="domain" description="2Fe-2S ferredoxin-type" evidence="7">
    <location>
        <begin position="35"/>
        <end position="116"/>
    </location>
</feature>